<evidence type="ECO:0000313" key="2">
    <source>
        <dbReference type="EMBL" id="TGJ78187.1"/>
    </source>
</evidence>
<evidence type="ECO:0000313" key="3">
    <source>
        <dbReference type="Proteomes" id="UP000297716"/>
    </source>
</evidence>
<dbReference type="OrthoDB" id="4768338at2759"/>
<dbReference type="PANTHER" id="PTHR36847:SF1">
    <property type="entry name" value="AMIDOLIGASE ENZYME"/>
    <property type="match status" value="1"/>
</dbReference>
<keyword evidence="1" id="KW-1133">Transmembrane helix</keyword>
<dbReference type="PANTHER" id="PTHR36847">
    <property type="entry name" value="AMIDOLIGASE ENZYME"/>
    <property type="match status" value="1"/>
</dbReference>
<dbReference type="STRING" id="37992.A0A4Z0Y5P7"/>
<feature type="transmembrane region" description="Helical" evidence="1">
    <location>
        <begin position="465"/>
        <end position="483"/>
    </location>
</feature>
<accession>A0A4Z0Y5P7</accession>
<comment type="caution">
    <text evidence="2">The sequence shown here is derived from an EMBL/GenBank/DDBJ whole genome shotgun (WGS) entry which is preliminary data.</text>
</comment>
<name>A0A4Z0Y5P7_9PEZI</name>
<dbReference type="EMBL" id="SKBN01000437">
    <property type="protein sequence ID" value="TGJ78187.1"/>
    <property type="molecule type" value="Genomic_DNA"/>
</dbReference>
<proteinExistence type="predicted"/>
<organism evidence="2 3">
    <name type="scientific">Xylaria hypoxylon</name>
    <dbReference type="NCBI Taxonomy" id="37992"/>
    <lineage>
        <taxon>Eukaryota</taxon>
        <taxon>Fungi</taxon>
        <taxon>Dikarya</taxon>
        <taxon>Ascomycota</taxon>
        <taxon>Pezizomycotina</taxon>
        <taxon>Sordariomycetes</taxon>
        <taxon>Xylariomycetidae</taxon>
        <taxon>Xylariales</taxon>
        <taxon>Xylariaceae</taxon>
        <taxon>Xylaria</taxon>
    </lineage>
</organism>
<dbReference type="AlphaFoldDB" id="A0A4Z0Y5P7"/>
<dbReference type="Proteomes" id="UP000297716">
    <property type="component" value="Unassembled WGS sequence"/>
</dbReference>
<protein>
    <submittedName>
        <fullName evidence="2">Uncharacterized protein</fullName>
    </submittedName>
</protein>
<keyword evidence="3" id="KW-1185">Reference proteome</keyword>
<evidence type="ECO:0000256" key="1">
    <source>
        <dbReference type="SAM" id="Phobius"/>
    </source>
</evidence>
<reference evidence="2 3" key="1">
    <citation type="submission" date="2019-03" db="EMBL/GenBank/DDBJ databases">
        <title>Draft genome sequence of Xylaria hypoxylon DSM 108379, a ubiquitous saprotrophic-parasitic fungi on hardwood.</title>
        <authorList>
            <person name="Buettner E."/>
            <person name="Leonhardt S."/>
            <person name="Gebauer A.M."/>
            <person name="Liers C."/>
            <person name="Hofrichter M."/>
            <person name="Kellner H."/>
        </authorList>
    </citation>
    <scope>NUCLEOTIDE SEQUENCE [LARGE SCALE GENOMIC DNA]</scope>
    <source>
        <strain evidence="2 3">DSM 108379</strain>
    </source>
</reference>
<gene>
    <name evidence="2" type="ORF">E0Z10_g10577</name>
</gene>
<sequence length="486" mass="56113">MAPFKPSIGVELDFLLCFRRSDLPMRTDLRPTPGSRVIFPPSVLGMMEARIRRTIDDALARPHSLGDRVIKSNWEAAAPDALHLRGYQHWTIKAAETYNFPDQMRDEAFVRTFRWYPFKIASPALWVTENSWAEIRTVVQAMTDDLIIIIPPGAAMNFHYGHGKEYIPFRKLRRIAALLVAVDPLMTQLHPEYRRRDNTALSNRLYSRIAHGRPAELTARILGADYVEAEPEVPVRRRRPIPIPRPFRRRTPNFIAPFRRGQLTGYPFSTEVFRGSGYAEDNTDDFGPVEIPPAVREILQCRNAPTVAELMRYSPQPDDRPAYSFQAYTFDRYQRAAQNKRTIEFRQMASTFEPREVVAHGEVIVRLCEFAAEAPLEELWKIVLDCAVGENHGTWFDIFDLLADLELISEARILQHSVARFRGETVPKELKSDTNFSDWHRVFDWVSLLIGANEEGVSWFDERPAFVLAQIYVAFFVLYILFLRGR</sequence>
<keyword evidence="1" id="KW-0472">Membrane</keyword>
<keyword evidence="1" id="KW-0812">Transmembrane</keyword>